<dbReference type="InterPro" id="IPR057727">
    <property type="entry name" value="WCX_dom"/>
</dbReference>
<dbReference type="PROSITE" id="PS52050">
    <property type="entry name" value="WYL"/>
    <property type="match status" value="1"/>
</dbReference>
<feature type="compositionally biased region" description="Pro residues" evidence="4">
    <location>
        <begin position="177"/>
        <end position="199"/>
    </location>
</feature>
<keyword evidence="3" id="KW-0804">Transcription</keyword>
<dbReference type="InterPro" id="IPR013196">
    <property type="entry name" value="HTH_11"/>
</dbReference>
<dbReference type="InterPro" id="IPR018356">
    <property type="entry name" value="Tscrpt_reg_HTH_DeoR_CS"/>
</dbReference>
<keyword evidence="2" id="KW-0238">DNA-binding</keyword>
<organism evidence="6 7">
    <name type="scientific">Streptomyces bacillaris</name>
    <dbReference type="NCBI Taxonomy" id="68179"/>
    <lineage>
        <taxon>Bacteria</taxon>
        <taxon>Bacillati</taxon>
        <taxon>Actinomycetota</taxon>
        <taxon>Actinomycetes</taxon>
        <taxon>Kitasatosporales</taxon>
        <taxon>Streptomycetaceae</taxon>
        <taxon>Streptomyces</taxon>
    </lineage>
</organism>
<sequence>MPKTSARLLSLLSLLQARRDWPGALLAERLDVSPRTVRRDVDRLRELGYPVVATKGPDGGYRLDAGTELPPLLFDDEQAVALAVALQIATTSGAGIEEAAARALNTVRQVLPARLRHRVDTLRFTAVDRPAARPDPQVDSGVLMAIGAAVHAREVLRFDYSPVSGTVLDPTSADPTLTPPTLTPPTSTPPTPTDSPPAPASTTPANPSPTTPALPLAPALANTASAGQAPALASTAPASTTPAPPPPPRRVEPHHLVTWGRRWYLVAWDLDRADWRTFRADRITPRTPTGPRFTPREVPGGSVAAFITARFRGIDATGAAGGAPGGWPCRGEVILGLPAAEVLRHTREGVVEELGPDRCRLVLGSWSWLGLAAAIGRFDTDIEVVGPPELASAFRNLAARYAAATESATPGSPTPGDQPPPG</sequence>
<evidence type="ECO:0000313" key="6">
    <source>
        <dbReference type="EMBL" id="MFD3958682.1"/>
    </source>
</evidence>
<evidence type="ECO:0000256" key="2">
    <source>
        <dbReference type="ARBA" id="ARBA00023125"/>
    </source>
</evidence>
<dbReference type="Pfam" id="PF08279">
    <property type="entry name" value="HTH_11"/>
    <property type="match status" value="1"/>
</dbReference>
<accession>A0ABW6E034</accession>
<feature type="compositionally biased region" description="Low complexity" evidence="4">
    <location>
        <begin position="213"/>
        <end position="241"/>
    </location>
</feature>
<reference evidence="6 7" key="1">
    <citation type="submission" date="2024-09" db="EMBL/GenBank/DDBJ databases">
        <title>The Natural Products Discovery Center: Release of the First 8490 Sequenced Strains for Exploring Actinobacteria Biosynthetic Diversity.</title>
        <authorList>
            <person name="Kalkreuter E."/>
            <person name="Kautsar S.A."/>
            <person name="Yang D."/>
            <person name="Bader C.D."/>
            <person name="Teijaro C.N."/>
            <person name="Fluegel L."/>
            <person name="Davis C.M."/>
            <person name="Simpson J.R."/>
            <person name="Lauterbach L."/>
            <person name="Steele A.D."/>
            <person name="Gui C."/>
            <person name="Meng S."/>
            <person name="Li G."/>
            <person name="Viehrig K."/>
            <person name="Ye F."/>
            <person name="Su P."/>
            <person name="Kiefer A.F."/>
            <person name="Nichols A."/>
            <person name="Cepeda A.J."/>
            <person name="Yan W."/>
            <person name="Fan B."/>
            <person name="Jiang Y."/>
            <person name="Adhikari A."/>
            <person name="Zheng C.-J."/>
            <person name="Schuster L."/>
            <person name="Cowan T.M."/>
            <person name="Smanski M.J."/>
            <person name="Chevrette M.G."/>
            <person name="De Carvalho L.P.S."/>
            <person name="Shen B."/>
        </authorList>
    </citation>
    <scope>NUCLEOTIDE SEQUENCE [LARGE SCALE GENOMIC DNA]</scope>
    <source>
        <strain evidence="6 7">NPDC058584</strain>
    </source>
</reference>
<dbReference type="InterPro" id="IPR051534">
    <property type="entry name" value="CBASS_pafABC_assoc_protein"/>
</dbReference>
<keyword evidence="7" id="KW-1185">Reference proteome</keyword>
<comment type="caution">
    <text evidence="6">The sequence shown here is derived from an EMBL/GenBank/DDBJ whole genome shotgun (WGS) entry which is preliminary data.</text>
</comment>
<dbReference type="InterPro" id="IPR026881">
    <property type="entry name" value="WYL_dom"/>
</dbReference>
<feature type="region of interest" description="Disordered" evidence="4">
    <location>
        <begin position="169"/>
        <end position="252"/>
    </location>
</feature>
<dbReference type="RefSeq" id="WP_381301443.1">
    <property type="nucleotide sequence ID" value="NZ_JBHVRE010000020.1"/>
</dbReference>
<dbReference type="InterPro" id="IPR001034">
    <property type="entry name" value="DeoR_HTH"/>
</dbReference>
<dbReference type="Proteomes" id="UP001598300">
    <property type="component" value="Unassembled WGS sequence"/>
</dbReference>
<dbReference type="PROSITE" id="PS00894">
    <property type="entry name" value="HTH_DEOR_1"/>
    <property type="match status" value="1"/>
</dbReference>
<evidence type="ECO:0000259" key="5">
    <source>
        <dbReference type="PROSITE" id="PS51000"/>
    </source>
</evidence>
<evidence type="ECO:0000256" key="1">
    <source>
        <dbReference type="ARBA" id="ARBA00023015"/>
    </source>
</evidence>
<dbReference type="InterPro" id="IPR036388">
    <property type="entry name" value="WH-like_DNA-bd_sf"/>
</dbReference>
<evidence type="ECO:0000256" key="3">
    <source>
        <dbReference type="ARBA" id="ARBA00023163"/>
    </source>
</evidence>
<dbReference type="Gene3D" id="1.10.10.10">
    <property type="entry name" value="Winged helix-like DNA-binding domain superfamily/Winged helix DNA-binding domain"/>
    <property type="match status" value="1"/>
</dbReference>
<gene>
    <name evidence="6" type="ORF">ACFWR3_21735</name>
</gene>
<keyword evidence="1" id="KW-0805">Transcription regulation</keyword>
<feature type="domain" description="HTH deoR-type" evidence="5">
    <location>
        <begin position="4"/>
        <end position="59"/>
    </location>
</feature>
<dbReference type="SUPFAM" id="SSF46785">
    <property type="entry name" value="Winged helix' DNA-binding domain"/>
    <property type="match status" value="1"/>
</dbReference>
<dbReference type="InterPro" id="IPR036390">
    <property type="entry name" value="WH_DNA-bd_sf"/>
</dbReference>
<dbReference type="Pfam" id="PF25583">
    <property type="entry name" value="WCX"/>
    <property type="match status" value="1"/>
</dbReference>
<evidence type="ECO:0000313" key="7">
    <source>
        <dbReference type="Proteomes" id="UP001598300"/>
    </source>
</evidence>
<dbReference type="PROSITE" id="PS51000">
    <property type="entry name" value="HTH_DEOR_2"/>
    <property type="match status" value="1"/>
</dbReference>
<evidence type="ECO:0000256" key="4">
    <source>
        <dbReference type="SAM" id="MobiDB-lite"/>
    </source>
</evidence>
<proteinExistence type="predicted"/>
<protein>
    <submittedName>
        <fullName evidence="6">Helix-turn-helix transcriptional regulator</fullName>
    </submittedName>
</protein>
<dbReference type="Pfam" id="PF13280">
    <property type="entry name" value="WYL"/>
    <property type="match status" value="1"/>
</dbReference>
<name>A0ABW6E034_9ACTN</name>
<dbReference type="PANTHER" id="PTHR34580:SF3">
    <property type="entry name" value="PROTEIN PAFB"/>
    <property type="match status" value="1"/>
</dbReference>
<dbReference type="EMBL" id="JBHXPM010000021">
    <property type="protein sequence ID" value="MFD3958682.1"/>
    <property type="molecule type" value="Genomic_DNA"/>
</dbReference>
<dbReference type="PANTHER" id="PTHR34580">
    <property type="match status" value="1"/>
</dbReference>